<organism evidence="8">
    <name type="scientific">candidate division WWE3 bacterium</name>
    <dbReference type="NCBI Taxonomy" id="2053526"/>
    <lineage>
        <taxon>Bacteria</taxon>
        <taxon>Katanobacteria</taxon>
    </lineage>
</organism>
<dbReference type="InterPro" id="IPR026564">
    <property type="entry name" value="Transcrip_reg_TACO1-like_dom3"/>
</dbReference>
<keyword evidence="4 8" id="KW-0238">DNA-binding</keyword>
<accession>A0A7C1S9P7</accession>
<evidence type="ECO:0000256" key="3">
    <source>
        <dbReference type="ARBA" id="ARBA00023015"/>
    </source>
</evidence>
<gene>
    <name evidence="8" type="ORF">ENI09_00370</name>
</gene>
<evidence type="ECO:0000313" key="8">
    <source>
        <dbReference type="EMBL" id="HEB13853.1"/>
    </source>
</evidence>
<dbReference type="Pfam" id="PF20772">
    <property type="entry name" value="TACO1_YebC_N"/>
    <property type="match status" value="1"/>
</dbReference>
<protein>
    <submittedName>
        <fullName evidence="8">YebC/PmpR family DNA-binding transcriptional regulator</fullName>
    </submittedName>
</protein>
<dbReference type="EMBL" id="DRHH01000013">
    <property type="protein sequence ID" value="HEB13853.1"/>
    <property type="molecule type" value="Genomic_DNA"/>
</dbReference>
<dbReference type="GO" id="GO:0005829">
    <property type="term" value="C:cytosol"/>
    <property type="evidence" value="ECO:0007669"/>
    <property type="project" value="TreeGrafter"/>
</dbReference>
<dbReference type="Proteomes" id="UP000885744">
    <property type="component" value="Unassembled WGS sequence"/>
</dbReference>
<reference evidence="8" key="1">
    <citation type="journal article" date="2020" name="mSystems">
        <title>Genome- and Community-Level Interaction Insights into Carbon Utilization and Element Cycling Functions of Hydrothermarchaeota in Hydrothermal Sediment.</title>
        <authorList>
            <person name="Zhou Z."/>
            <person name="Liu Y."/>
            <person name="Xu W."/>
            <person name="Pan J."/>
            <person name="Luo Z.H."/>
            <person name="Li M."/>
        </authorList>
    </citation>
    <scope>NUCLEOTIDE SEQUENCE [LARGE SCALE GENOMIC DNA]</scope>
    <source>
        <strain evidence="8">HyVt-365</strain>
    </source>
</reference>
<dbReference type="Pfam" id="PF01709">
    <property type="entry name" value="Transcrip_reg"/>
    <property type="match status" value="1"/>
</dbReference>
<dbReference type="AlphaFoldDB" id="A0A7C1S9P7"/>
<dbReference type="InterPro" id="IPR049083">
    <property type="entry name" value="TACO1_YebC_N"/>
</dbReference>
<sequence length="189" mass="20783">MSGHSHWATIKRQKQAQDVKRGKIFSKLVREISVAARKGSPDPDANPTLRSAIDKAQSYNMPKDNIERAIGAASSAVDLQEGTYEGYGPSGTAFMVKVVTDNKNRTLSEVRRIFDSHGGKLGEAGSAAYVFSDPEKPAFTVPIADHKEAERVLDLANALDEHDDVSDIYSNFDIPENLMHSQNHEDSRN</sequence>
<dbReference type="PANTHER" id="PTHR12532:SF6">
    <property type="entry name" value="TRANSCRIPTIONAL REGULATORY PROTEIN YEBC-RELATED"/>
    <property type="match status" value="1"/>
</dbReference>
<name>A0A7C1S9P7_UNCKA</name>
<feature type="domain" description="TACO1/YebC-like N-terminal" evidence="7">
    <location>
        <begin position="5"/>
        <end position="74"/>
    </location>
</feature>
<evidence type="ECO:0000256" key="4">
    <source>
        <dbReference type="ARBA" id="ARBA00023125"/>
    </source>
</evidence>
<evidence type="ECO:0000259" key="7">
    <source>
        <dbReference type="Pfam" id="PF20772"/>
    </source>
</evidence>
<evidence type="ECO:0000256" key="5">
    <source>
        <dbReference type="ARBA" id="ARBA00023163"/>
    </source>
</evidence>
<dbReference type="SUPFAM" id="SSF75625">
    <property type="entry name" value="YebC-like"/>
    <property type="match status" value="1"/>
</dbReference>
<feature type="domain" description="TACO1/YebC-like second and third" evidence="6">
    <location>
        <begin position="80"/>
        <end position="132"/>
    </location>
</feature>
<dbReference type="InterPro" id="IPR002876">
    <property type="entry name" value="Transcrip_reg_TACO1-like"/>
</dbReference>
<evidence type="ECO:0000256" key="1">
    <source>
        <dbReference type="ARBA" id="ARBA00008724"/>
    </source>
</evidence>
<evidence type="ECO:0000256" key="2">
    <source>
        <dbReference type="ARBA" id="ARBA00022490"/>
    </source>
</evidence>
<dbReference type="InterPro" id="IPR048300">
    <property type="entry name" value="TACO1_YebC-like_2nd/3rd_dom"/>
</dbReference>
<dbReference type="Gene3D" id="1.10.10.200">
    <property type="match status" value="1"/>
</dbReference>
<keyword evidence="3" id="KW-0805">Transcription regulation</keyword>
<proteinExistence type="inferred from homology"/>
<dbReference type="GO" id="GO:0003677">
    <property type="term" value="F:DNA binding"/>
    <property type="evidence" value="ECO:0007669"/>
    <property type="project" value="UniProtKB-KW"/>
</dbReference>
<keyword evidence="2" id="KW-0963">Cytoplasm</keyword>
<dbReference type="Gene3D" id="3.30.70.980">
    <property type="match status" value="1"/>
</dbReference>
<dbReference type="FunFam" id="1.10.10.200:FF:000002">
    <property type="entry name" value="Probable transcriptional regulatory protein CLM62_37755"/>
    <property type="match status" value="1"/>
</dbReference>
<keyword evidence="5" id="KW-0804">Transcription</keyword>
<evidence type="ECO:0000259" key="6">
    <source>
        <dbReference type="Pfam" id="PF01709"/>
    </source>
</evidence>
<dbReference type="InterPro" id="IPR017856">
    <property type="entry name" value="Integrase-like_N"/>
</dbReference>
<dbReference type="InterPro" id="IPR029072">
    <property type="entry name" value="YebC-like"/>
</dbReference>
<dbReference type="PANTHER" id="PTHR12532">
    <property type="entry name" value="TRANSLATIONAL ACTIVATOR OF CYTOCHROME C OXIDASE 1"/>
    <property type="match status" value="1"/>
</dbReference>
<comment type="caution">
    <text evidence="8">The sequence shown here is derived from an EMBL/GenBank/DDBJ whole genome shotgun (WGS) entry which is preliminary data.</text>
</comment>
<comment type="similarity">
    <text evidence="1">Belongs to the TACO1 family.</text>
</comment>